<comment type="similarity">
    <text evidence="1">Belongs to the Rpn/YhgA-like nuclease family.</text>
</comment>
<dbReference type="Proteomes" id="UP001291687">
    <property type="component" value="Unassembled WGS sequence"/>
</dbReference>
<name>A0ABU5NEK2_9RICK</name>
<dbReference type="PANTHER" id="PTHR34611">
    <property type="match status" value="1"/>
</dbReference>
<reference evidence="3 4" key="1">
    <citation type="submission" date="2023-03" db="EMBL/GenBank/DDBJ databases">
        <title>Host association and intracellularity evolved multiple times independently in the Rickettsiales.</title>
        <authorList>
            <person name="Castelli M."/>
            <person name="Nardi T."/>
            <person name="Gammuto L."/>
            <person name="Bellinzona G."/>
            <person name="Sabaneyeva E."/>
            <person name="Potekhin A."/>
            <person name="Serra V."/>
            <person name="Petroni G."/>
            <person name="Sassera D."/>
        </authorList>
    </citation>
    <scope>NUCLEOTIDE SEQUENCE [LARGE SCALE GENOMIC DNA]</scope>
    <source>
        <strain evidence="3 4">Sr 2-6</strain>
    </source>
</reference>
<dbReference type="InterPro" id="IPR010106">
    <property type="entry name" value="RpnA"/>
</dbReference>
<dbReference type="PANTHER" id="PTHR34611:SF2">
    <property type="entry name" value="INACTIVE RECOMBINATION-PROMOTING NUCLEASE-LIKE PROTEIN RPNE-RELATED"/>
    <property type="match status" value="1"/>
</dbReference>
<dbReference type="InterPro" id="IPR051699">
    <property type="entry name" value="Rpn/YhgA-like_nuclease"/>
</dbReference>
<dbReference type="EMBL" id="JARJFB010000192">
    <property type="protein sequence ID" value="MEA0971611.1"/>
    <property type="molecule type" value="Genomic_DNA"/>
</dbReference>
<organism evidence="3 4">
    <name type="scientific">Candidatus Megaera venefica</name>
    <dbReference type="NCBI Taxonomy" id="2055910"/>
    <lineage>
        <taxon>Bacteria</taxon>
        <taxon>Pseudomonadati</taxon>
        <taxon>Pseudomonadota</taxon>
        <taxon>Alphaproteobacteria</taxon>
        <taxon>Rickettsiales</taxon>
        <taxon>Rickettsiaceae</taxon>
        <taxon>Candidatus Megaera</taxon>
    </lineage>
</organism>
<comment type="caution">
    <text evidence="3">The sequence shown here is derived from an EMBL/GenBank/DDBJ whole genome shotgun (WGS) entry which is preliminary data.</text>
</comment>
<evidence type="ECO:0000313" key="3">
    <source>
        <dbReference type="EMBL" id="MEA0971611.1"/>
    </source>
</evidence>
<dbReference type="InterPro" id="IPR006842">
    <property type="entry name" value="Transposase_31"/>
</dbReference>
<sequence>MTAEKPKHDQLFRKSLENPIVAYELLQAHLPQEVLEIIDTSTLKLEKESFIEPDLSASIADVLFSAKFNDNDGFIYLLLEHQSTPEHFMAFRLFKYMVNICDRYRLENPKSKNLPLIYPLIIYNGTKNYNVPRNLWELFNNPMLAKKFWAEDHKIVNVHDIPDKEFKTRIWAGILEFFLKHRHEKQLLKRWQEIADILPELTKISIGYDYIKLILHYTLPSIDKDDKIELEKMLINTLNQEKGVELMTSLAQAWKEEGIEIGILDGVKIGKQEGIKLGKTEGKAELIQMMLNTGNSVDDIAKVTGLSVDEIEKLI</sequence>
<dbReference type="NCBIfam" id="TIGR01784">
    <property type="entry name" value="T_den_put_tspse"/>
    <property type="match status" value="1"/>
</dbReference>
<gene>
    <name evidence="3" type="ORF">Megvenef_01595</name>
</gene>
<evidence type="ECO:0000259" key="2">
    <source>
        <dbReference type="Pfam" id="PF04754"/>
    </source>
</evidence>
<evidence type="ECO:0000313" key="4">
    <source>
        <dbReference type="Proteomes" id="UP001291687"/>
    </source>
</evidence>
<protein>
    <submittedName>
        <fullName evidence="3">Rpn family recombination-promoting nuclease/putative transposase domain protein</fullName>
    </submittedName>
</protein>
<feature type="domain" description="Transposase (putative) YhgA-like" evidence="2">
    <location>
        <begin position="7"/>
        <end position="203"/>
    </location>
</feature>
<evidence type="ECO:0000256" key="1">
    <source>
        <dbReference type="ARBA" id="ARBA00009787"/>
    </source>
</evidence>
<accession>A0ABU5NEK2</accession>
<keyword evidence="4" id="KW-1185">Reference proteome</keyword>
<dbReference type="RefSeq" id="WP_322777526.1">
    <property type="nucleotide sequence ID" value="NZ_JARJFB010000192.1"/>
</dbReference>
<dbReference type="Pfam" id="PF04754">
    <property type="entry name" value="Transposase_31"/>
    <property type="match status" value="1"/>
</dbReference>
<proteinExistence type="inferred from homology"/>